<dbReference type="EMBL" id="BLZA01000023">
    <property type="protein sequence ID" value="GHJ87668.1"/>
    <property type="molecule type" value="Genomic_DNA"/>
</dbReference>
<comment type="caution">
    <text evidence="2">The sequence shown here is derived from an EMBL/GenBank/DDBJ whole genome shotgun (WGS) entry which is preliminary data.</text>
</comment>
<protein>
    <submittedName>
        <fullName evidence="2">Uncharacterized protein</fullName>
    </submittedName>
</protein>
<gene>
    <name evidence="2" type="ORF">NliqN6_4070</name>
</gene>
<organism evidence="2 3">
    <name type="scientific">Naganishia liquefaciens</name>
    <dbReference type="NCBI Taxonomy" id="104408"/>
    <lineage>
        <taxon>Eukaryota</taxon>
        <taxon>Fungi</taxon>
        <taxon>Dikarya</taxon>
        <taxon>Basidiomycota</taxon>
        <taxon>Agaricomycotina</taxon>
        <taxon>Tremellomycetes</taxon>
        <taxon>Filobasidiales</taxon>
        <taxon>Filobasidiaceae</taxon>
        <taxon>Naganishia</taxon>
    </lineage>
</organism>
<reference evidence="2" key="1">
    <citation type="submission" date="2020-07" db="EMBL/GenBank/DDBJ databases">
        <title>Draft Genome Sequence of a Deep-Sea Yeast, Naganishia (Cryptococcus) liquefaciens strain N6.</title>
        <authorList>
            <person name="Han Y.W."/>
            <person name="Kajitani R."/>
            <person name="Morimoto H."/>
            <person name="Parhat M."/>
            <person name="Tsubouchi H."/>
            <person name="Bakenova O."/>
            <person name="Ogata M."/>
            <person name="Argunhan B."/>
            <person name="Aoki R."/>
            <person name="Kajiwara S."/>
            <person name="Itoh T."/>
            <person name="Iwasaki H."/>
        </authorList>
    </citation>
    <scope>NUCLEOTIDE SEQUENCE</scope>
    <source>
        <strain evidence="2">N6</strain>
    </source>
</reference>
<proteinExistence type="predicted"/>
<evidence type="ECO:0000313" key="2">
    <source>
        <dbReference type="EMBL" id="GHJ87668.1"/>
    </source>
</evidence>
<feature type="region of interest" description="Disordered" evidence="1">
    <location>
        <begin position="170"/>
        <end position="287"/>
    </location>
</feature>
<accession>A0A8H3YFV4</accession>
<keyword evidence="3" id="KW-1185">Reference proteome</keyword>
<evidence type="ECO:0000313" key="3">
    <source>
        <dbReference type="Proteomes" id="UP000620104"/>
    </source>
</evidence>
<dbReference type="OrthoDB" id="2587777at2759"/>
<sequence length="304" mass="33218">MHGQQANTIQHPPLSPPVSTSEVCYSRKESPVTMSSNMKLVSFADLLDEQLPSPPATFKQIIEAYRREGRGDVETLKAVLAAKQAEEDRIARILEIRITLLQMHAHRLGMVPVSGPSSAARPIRALPGLRNRQRSTSPTNTGTILPAMKLRPEGSYAVHEHVLPPLDRLSSFSSVTSTSGVSERLSLRPRESSSASESERLELPPLSSITSRKRAYATDNEPSAKASGPVYYQSRDKQCLPSPSTDKPSCPMPRERSTSPTTAQVEGTSQKRARTSRSPSDRQGYRNGLELLLNALESPDNAGL</sequence>
<feature type="region of interest" description="Disordered" evidence="1">
    <location>
        <begin position="1"/>
        <end position="22"/>
    </location>
</feature>
<feature type="compositionally biased region" description="Polar residues" evidence="1">
    <location>
        <begin position="1"/>
        <end position="10"/>
    </location>
</feature>
<feature type="compositionally biased region" description="Polar residues" evidence="1">
    <location>
        <begin position="258"/>
        <end position="270"/>
    </location>
</feature>
<dbReference type="Proteomes" id="UP000620104">
    <property type="component" value="Unassembled WGS sequence"/>
</dbReference>
<name>A0A8H3YFV4_9TREE</name>
<feature type="compositionally biased region" description="Basic and acidic residues" evidence="1">
    <location>
        <begin position="185"/>
        <end position="202"/>
    </location>
</feature>
<dbReference type="AlphaFoldDB" id="A0A8H3YFV4"/>
<feature type="compositionally biased region" description="Low complexity" evidence="1">
    <location>
        <begin position="170"/>
        <end position="184"/>
    </location>
</feature>
<evidence type="ECO:0000256" key="1">
    <source>
        <dbReference type="SAM" id="MobiDB-lite"/>
    </source>
</evidence>